<dbReference type="Proteomes" id="UP001165962">
    <property type="component" value="Unassembled WGS sequence"/>
</dbReference>
<feature type="domain" description="Insertion element IS150 protein InsJ-like helix-turn-helix" evidence="1">
    <location>
        <begin position="10"/>
        <end position="51"/>
    </location>
</feature>
<protein>
    <submittedName>
        <fullName evidence="2">Helix-turn-helix domain-containing protein</fullName>
    </submittedName>
</protein>
<organism evidence="2 3">
    <name type="scientific">Paenibacillus agricola</name>
    <dbReference type="NCBI Taxonomy" id="2716264"/>
    <lineage>
        <taxon>Bacteria</taxon>
        <taxon>Bacillati</taxon>
        <taxon>Bacillota</taxon>
        <taxon>Bacilli</taxon>
        <taxon>Bacillales</taxon>
        <taxon>Paenibacillaceae</taxon>
        <taxon>Paenibacillus</taxon>
    </lineage>
</organism>
<dbReference type="RefSeq" id="WP_166156043.1">
    <property type="nucleotide sequence ID" value="NZ_JAAOIW010000021.1"/>
</dbReference>
<evidence type="ECO:0000259" key="1">
    <source>
        <dbReference type="Pfam" id="PF13518"/>
    </source>
</evidence>
<evidence type="ECO:0000313" key="3">
    <source>
        <dbReference type="Proteomes" id="UP001165962"/>
    </source>
</evidence>
<gene>
    <name evidence="2" type="ORF">G9U52_33475</name>
</gene>
<dbReference type="InterPro" id="IPR010921">
    <property type="entry name" value="Trp_repressor/repl_initiator"/>
</dbReference>
<reference evidence="2" key="1">
    <citation type="submission" date="2020-03" db="EMBL/GenBank/DDBJ databases">
        <title>Draft sequencing of Paenibacilllus sp. S3N08.</title>
        <authorList>
            <person name="Kim D.-U."/>
        </authorList>
    </citation>
    <scope>NUCLEOTIDE SEQUENCE</scope>
    <source>
        <strain evidence="2">S3N08</strain>
    </source>
</reference>
<dbReference type="Gene3D" id="1.10.10.10">
    <property type="entry name" value="Winged helix-like DNA-binding domain superfamily/Winged helix DNA-binding domain"/>
    <property type="match status" value="1"/>
</dbReference>
<accession>A0ABX0JH03</accession>
<dbReference type="EMBL" id="JAAOIW010000021">
    <property type="protein sequence ID" value="NHN34675.1"/>
    <property type="molecule type" value="Genomic_DNA"/>
</dbReference>
<dbReference type="InterPro" id="IPR036388">
    <property type="entry name" value="WH-like_DNA-bd_sf"/>
</dbReference>
<comment type="caution">
    <text evidence="2">The sequence shown here is derived from an EMBL/GenBank/DDBJ whole genome shotgun (WGS) entry which is preliminary data.</text>
</comment>
<keyword evidence="3" id="KW-1185">Reference proteome</keyword>
<proteinExistence type="predicted"/>
<evidence type="ECO:0000313" key="2">
    <source>
        <dbReference type="EMBL" id="NHN34675.1"/>
    </source>
</evidence>
<sequence length="52" mass="5913">MHTRKHTASEKLAIIQEIANGHIGVMAATQKFSITKTTLAKWRRRYGVYGLK</sequence>
<dbReference type="Pfam" id="PF13518">
    <property type="entry name" value="HTH_28"/>
    <property type="match status" value="1"/>
</dbReference>
<dbReference type="InterPro" id="IPR055247">
    <property type="entry name" value="InsJ-like_HTH"/>
</dbReference>
<dbReference type="SUPFAM" id="SSF48295">
    <property type="entry name" value="TrpR-like"/>
    <property type="match status" value="1"/>
</dbReference>
<name>A0ABX0JH03_9BACL</name>